<dbReference type="SFLD" id="SFLDS00003">
    <property type="entry name" value="Haloacid_Dehalogenase"/>
    <property type="match status" value="1"/>
</dbReference>
<dbReference type="InterPro" id="IPR023198">
    <property type="entry name" value="PGP-like_dom2"/>
</dbReference>
<proteinExistence type="predicted"/>
<dbReference type="Pfam" id="PF00702">
    <property type="entry name" value="Hydrolase"/>
    <property type="match status" value="1"/>
</dbReference>
<dbReference type="SFLD" id="SFLDG01129">
    <property type="entry name" value="C1.5:_HAD__Beta-PGM__Phosphata"/>
    <property type="match status" value="1"/>
</dbReference>
<organism evidence="1 2">
    <name type="scientific">Stappia taiwanensis</name>
    <dbReference type="NCBI Taxonomy" id="992267"/>
    <lineage>
        <taxon>Bacteria</taxon>
        <taxon>Pseudomonadati</taxon>
        <taxon>Pseudomonadota</taxon>
        <taxon>Alphaproteobacteria</taxon>
        <taxon>Hyphomicrobiales</taxon>
        <taxon>Stappiaceae</taxon>
        <taxon>Stappia</taxon>
    </lineage>
</organism>
<sequence>MPRSVDTVVFDIGNVLIHWDPRLLYRDIFGNEEEADRFLAEVCTHDWNLQQDLGRTFKDAIAERLALFPEHAEPIRAWDSRWHDMVPGAIDGTVTLLEELKAAGVPLYAITNFSGEKFAECQERFPFLANSFRDIVVSAHERCVKPDRRIYDILFERNPLDPAQTIFIDDSAANVEGARAAGMAAVHFTGPEALRRHLQGLGFPV</sequence>
<name>A0A838Y1F3_9HYPH</name>
<dbReference type="PANTHER" id="PTHR43611:SF3">
    <property type="entry name" value="FLAVIN MONONUCLEOTIDE HYDROLASE 1, CHLOROPLATIC"/>
    <property type="match status" value="1"/>
</dbReference>
<dbReference type="CDD" id="cd02603">
    <property type="entry name" value="HAD_sEH-N_like"/>
    <property type="match status" value="1"/>
</dbReference>
<dbReference type="EMBL" id="JACEON010000013">
    <property type="protein sequence ID" value="MBA4612780.1"/>
    <property type="molecule type" value="Genomic_DNA"/>
</dbReference>
<dbReference type="PRINTS" id="PR00413">
    <property type="entry name" value="HADHALOGNASE"/>
</dbReference>
<reference evidence="1 2" key="1">
    <citation type="submission" date="2020-07" db="EMBL/GenBank/DDBJ databases">
        <authorList>
            <person name="Li M."/>
        </authorList>
    </citation>
    <scope>NUCLEOTIDE SEQUENCE [LARGE SCALE GENOMIC DNA]</scope>
    <source>
        <strain evidence="1 2">DSM 23284</strain>
    </source>
</reference>
<dbReference type="PANTHER" id="PTHR43611">
    <property type="entry name" value="ALPHA-D-GLUCOSE 1-PHOSPHATE PHOSPHATASE"/>
    <property type="match status" value="1"/>
</dbReference>
<evidence type="ECO:0000313" key="1">
    <source>
        <dbReference type="EMBL" id="MBA4612780.1"/>
    </source>
</evidence>
<dbReference type="Proteomes" id="UP000559404">
    <property type="component" value="Unassembled WGS sequence"/>
</dbReference>
<dbReference type="AlphaFoldDB" id="A0A838Y1F3"/>
<dbReference type="NCBIfam" id="TIGR01509">
    <property type="entry name" value="HAD-SF-IA-v3"/>
    <property type="match status" value="1"/>
</dbReference>
<dbReference type="RefSeq" id="WP_181760972.1">
    <property type="nucleotide sequence ID" value="NZ_BMCR01000003.1"/>
</dbReference>
<dbReference type="Gene3D" id="3.40.50.1000">
    <property type="entry name" value="HAD superfamily/HAD-like"/>
    <property type="match status" value="1"/>
</dbReference>
<evidence type="ECO:0000313" key="2">
    <source>
        <dbReference type="Proteomes" id="UP000559404"/>
    </source>
</evidence>
<dbReference type="InterPro" id="IPR036412">
    <property type="entry name" value="HAD-like_sf"/>
</dbReference>
<accession>A0A838Y1F3</accession>
<reference evidence="1 2" key="2">
    <citation type="submission" date="2020-08" db="EMBL/GenBank/DDBJ databases">
        <title>Stappia taiwanensis sp. nov., isolated from a coastal thermal spring.</title>
        <authorList>
            <person name="Kampfer P."/>
        </authorList>
    </citation>
    <scope>NUCLEOTIDE SEQUENCE [LARGE SCALE GENOMIC DNA]</scope>
    <source>
        <strain evidence="1 2">DSM 23284</strain>
    </source>
</reference>
<dbReference type="Gene3D" id="1.10.150.240">
    <property type="entry name" value="Putative phosphatase, domain 2"/>
    <property type="match status" value="1"/>
</dbReference>
<protein>
    <submittedName>
        <fullName evidence="1">HAD family phosphatase</fullName>
    </submittedName>
</protein>
<gene>
    <name evidence="1" type="ORF">H1W37_14030</name>
</gene>
<dbReference type="InterPro" id="IPR023214">
    <property type="entry name" value="HAD_sf"/>
</dbReference>
<keyword evidence="2" id="KW-1185">Reference proteome</keyword>
<dbReference type="InterPro" id="IPR006439">
    <property type="entry name" value="HAD-SF_hydro_IA"/>
</dbReference>
<dbReference type="SUPFAM" id="SSF56784">
    <property type="entry name" value="HAD-like"/>
    <property type="match status" value="1"/>
</dbReference>
<comment type="caution">
    <text evidence="1">The sequence shown here is derived from an EMBL/GenBank/DDBJ whole genome shotgun (WGS) entry which is preliminary data.</text>
</comment>